<gene>
    <name evidence="1" type="ORF">AXFE_31280</name>
</gene>
<dbReference type="RefSeq" id="WP_052606802.1">
    <property type="nucleotide sequence ID" value="NZ_JXYS01000103.1"/>
</dbReference>
<protein>
    <submittedName>
        <fullName evidence="1">Uncharacterized protein</fullName>
    </submittedName>
</protein>
<name>A0A0D8HG21_9ACTN</name>
<dbReference type="AlphaFoldDB" id="A0A0D8HG21"/>
<reference evidence="1 2" key="1">
    <citation type="submission" date="2015-01" db="EMBL/GenBank/DDBJ databases">
        <title>Draft genome of the acidophilic iron oxidizer Acidithrix ferrooxidans strain Py-F3.</title>
        <authorList>
            <person name="Poehlein A."/>
            <person name="Eisen S."/>
            <person name="Schloemann M."/>
            <person name="Johnson B.D."/>
            <person name="Daniel R."/>
            <person name="Muehling M."/>
        </authorList>
    </citation>
    <scope>NUCLEOTIDE SEQUENCE [LARGE SCALE GENOMIC DNA]</scope>
    <source>
        <strain evidence="1 2">Py-F3</strain>
    </source>
</reference>
<sequence>MRVEIFFSELNATVKTPPESTNKRIELVAKASRGWINELVDLVGRNNLLYYRDPKQGTLTLEPVSIENETAIEALLVGKK</sequence>
<comment type="caution">
    <text evidence="1">The sequence shown here is derived from an EMBL/GenBank/DDBJ whole genome shotgun (WGS) entry which is preliminary data.</text>
</comment>
<dbReference type="STRING" id="1280514.AXFE_31280"/>
<keyword evidence="2" id="KW-1185">Reference proteome</keyword>
<dbReference type="Proteomes" id="UP000032360">
    <property type="component" value="Unassembled WGS sequence"/>
</dbReference>
<dbReference type="EMBL" id="JXYS01000103">
    <property type="protein sequence ID" value="KJF16016.1"/>
    <property type="molecule type" value="Genomic_DNA"/>
</dbReference>
<proteinExistence type="predicted"/>
<accession>A0A0D8HG21</accession>
<evidence type="ECO:0000313" key="1">
    <source>
        <dbReference type="EMBL" id="KJF16016.1"/>
    </source>
</evidence>
<evidence type="ECO:0000313" key="2">
    <source>
        <dbReference type="Proteomes" id="UP000032360"/>
    </source>
</evidence>
<organism evidence="1 2">
    <name type="scientific">Acidithrix ferrooxidans</name>
    <dbReference type="NCBI Taxonomy" id="1280514"/>
    <lineage>
        <taxon>Bacteria</taxon>
        <taxon>Bacillati</taxon>
        <taxon>Actinomycetota</taxon>
        <taxon>Acidimicrobiia</taxon>
        <taxon>Acidimicrobiales</taxon>
        <taxon>Acidimicrobiaceae</taxon>
        <taxon>Acidithrix</taxon>
    </lineage>
</organism>